<organism evidence="1 2">
    <name type="scientific">Motilibacter deserti</name>
    <dbReference type="NCBI Taxonomy" id="2714956"/>
    <lineage>
        <taxon>Bacteria</taxon>
        <taxon>Bacillati</taxon>
        <taxon>Actinomycetota</taxon>
        <taxon>Actinomycetes</taxon>
        <taxon>Motilibacterales</taxon>
        <taxon>Motilibacteraceae</taxon>
        <taxon>Motilibacter</taxon>
    </lineage>
</organism>
<comment type="caution">
    <text evidence="1">The sequence shown here is derived from an EMBL/GenBank/DDBJ whole genome shotgun (WGS) entry which is preliminary data.</text>
</comment>
<keyword evidence="2" id="KW-1185">Reference proteome</keyword>
<dbReference type="Proteomes" id="UP000800981">
    <property type="component" value="Unassembled WGS sequence"/>
</dbReference>
<name>A0ABX0GZF2_9ACTN</name>
<accession>A0ABX0GZF2</accession>
<gene>
    <name evidence="1" type="ORF">G9H71_19395</name>
</gene>
<sequence length="170" mass="18746">MALYLRDLAGVGPYVLPDLPPLVPPVECAGDELDLGAAIREWERWWASMDVRLPGLLPMPRPPDWGGLEDAPTLRALLERRFPEAEAWVQGAKAAAAGRRRSLHLTHFVNGFEQRLGRPVRPFRLWVGEVPVRGSAGWTLDDGHVLVSSELATDESELEAFLAPLIQAVA</sequence>
<protein>
    <submittedName>
        <fullName evidence="1">Uncharacterized protein</fullName>
    </submittedName>
</protein>
<dbReference type="RefSeq" id="WP_166284433.1">
    <property type="nucleotide sequence ID" value="NZ_JAANNP010000074.1"/>
</dbReference>
<reference evidence="1 2" key="1">
    <citation type="submission" date="2020-03" db="EMBL/GenBank/DDBJ databases">
        <title>Two novel Motilibacter sp.</title>
        <authorList>
            <person name="Liu S."/>
        </authorList>
    </citation>
    <scope>NUCLEOTIDE SEQUENCE [LARGE SCALE GENOMIC DNA]</scope>
    <source>
        <strain evidence="1 2">E257</strain>
    </source>
</reference>
<proteinExistence type="predicted"/>
<dbReference type="EMBL" id="JAANNP010000074">
    <property type="protein sequence ID" value="NHC15953.1"/>
    <property type="molecule type" value="Genomic_DNA"/>
</dbReference>
<evidence type="ECO:0000313" key="2">
    <source>
        <dbReference type="Proteomes" id="UP000800981"/>
    </source>
</evidence>
<evidence type="ECO:0000313" key="1">
    <source>
        <dbReference type="EMBL" id="NHC15953.1"/>
    </source>
</evidence>